<dbReference type="InterPro" id="IPR039426">
    <property type="entry name" value="TonB-dep_rcpt-like"/>
</dbReference>
<dbReference type="Pfam" id="PF07715">
    <property type="entry name" value="Plug"/>
    <property type="match status" value="1"/>
</dbReference>
<feature type="domain" description="TonB-dependent receptor-like beta-barrel" evidence="10">
    <location>
        <begin position="384"/>
        <end position="963"/>
    </location>
</feature>
<dbReference type="InterPro" id="IPR008969">
    <property type="entry name" value="CarboxyPept-like_regulatory"/>
</dbReference>
<dbReference type="NCBIfam" id="TIGR04056">
    <property type="entry name" value="OMP_RagA_SusC"/>
    <property type="match status" value="1"/>
</dbReference>
<dbReference type="Pfam" id="PF00593">
    <property type="entry name" value="TonB_dep_Rec_b-barrel"/>
    <property type="match status" value="1"/>
</dbReference>
<evidence type="ECO:0000256" key="6">
    <source>
        <dbReference type="ARBA" id="ARBA00023136"/>
    </source>
</evidence>
<dbReference type="InterPro" id="IPR023996">
    <property type="entry name" value="TonB-dep_OMP_SusC/RagA"/>
</dbReference>
<keyword evidence="7 8" id="KW-0998">Cell outer membrane</keyword>
<feature type="domain" description="TonB-dependent receptor plug" evidence="11">
    <location>
        <begin position="114"/>
        <end position="219"/>
    </location>
</feature>
<dbReference type="InterPro" id="IPR000531">
    <property type="entry name" value="Beta-barrel_TonB"/>
</dbReference>
<evidence type="ECO:0000256" key="8">
    <source>
        <dbReference type="PROSITE-ProRule" id="PRU01360"/>
    </source>
</evidence>
<evidence type="ECO:0000256" key="3">
    <source>
        <dbReference type="ARBA" id="ARBA00022452"/>
    </source>
</evidence>
<gene>
    <name evidence="12" type="ORF">QTN47_11830</name>
</gene>
<keyword evidence="2 8" id="KW-0813">Transport</keyword>
<dbReference type="SUPFAM" id="SSF49464">
    <property type="entry name" value="Carboxypeptidase regulatory domain-like"/>
    <property type="match status" value="1"/>
</dbReference>
<evidence type="ECO:0000256" key="7">
    <source>
        <dbReference type="ARBA" id="ARBA00023237"/>
    </source>
</evidence>
<comment type="caution">
    <text evidence="12">The sequence shown here is derived from an EMBL/GenBank/DDBJ whole genome shotgun (WGS) entry which is preliminary data.</text>
</comment>
<sequence>MKKILLLPLLIVSFIVGYSQGKVVTGKIADQANKPLAGATVTLKGTTVNTVSDESGNFEINTGTQVNPVLTITFVGYLPQEYSVRNRSGLSIQLQQDVQALNDVVVIGYGVQRKKDVTGASSTVKAGEIAKRPLVRIEQALQGTTPGVAVISPNGQPGQGLKVKIRGANSITGSTEPLYVIDGDIGGGSDVNVNDVENIEILKDAASTAIYGSRGSNGVVLITTKSGASGKPKLGFGAWVQKNKIPKELDLMGPYDFARSVNAQFVAQGSAPAFTDQELADFKSGAKQGTDWQRALHTEPWVQNYQLDLSGGTDIARYRFSMGYLDQPGIILNQWYKRTSFRSNVDVKVSNKINLKVIAVATIPQSHNNDYGGGLGDPFNQAVEWDPTSPIRDANGNYITHSKYASIQFNPIAQAESQAHDNINTNLSGTGVITYRMLNDLTFTSTNVYSLGMGYGQRVDGPGTSAYDGKTDNAQVNSNRFRSFLTSNYLTYKHNFGDHAITVTGLYEFSSGQNTSVNATAKNLSTYSLGYYNLGLGSTQNTSSGYTADALISYMGRLFYSYKDKYMLSASVRTDGSSHLAQKYSTFPSIGVAWNVKKENFMQKSDFFSDLKVRATYGQTGNQAVAPYSTIPVINIGGGNGQNAYYYNGGNSTPSVAVSLGTPVSTSLRWENKATYDAGIDAAFLKGRLTFTVDAYSSKVTNLLYNNQAPQYLGGGSYAANVGSLSNKGIEFGIGGTPISTKNLRWNTNLNVSINRNKVIDLGGLDNILAIGGNNTFNSVIKIGQPLGEFIGYKFLGTWKADEATEASKFGMKPGDAKYQDLNGDHAYTADDWMPLGNATPSYTYGFINDISYKDFTLTFMFQGQQGSQVFSQTLAYLWGGLGDMKNATTIEAVPENLWTPHNETNNPAWSGSSHNYNNSSRYVYNSSYTKLKNISLSYHLPPGVLRSLHLTSLEVYISGQNLWVMTPYKGYDPEIDQQPTGNAISQGQEFGVIPNPKSYTFGVRMSL</sequence>
<organism evidence="12 13">
    <name type="scientific">Danxiaibacter flavus</name>
    <dbReference type="NCBI Taxonomy" id="3049108"/>
    <lineage>
        <taxon>Bacteria</taxon>
        <taxon>Pseudomonadati</taxon>
        <taxon>Bacteroidota</taxon>
        <taxon>Chitinophagia</taxon>
        <taxon>Chitinophagales</taxon>
        <taxon>Chitinophagaceae</taxon>
        <taxon>Danxiaibacter</taxon>
    </lineage>
</organism>
<comment type="similarity">
    <text evidence="8 9">Belongs to the TonB-dependent receptor family.</text>
</comment>
<evidence type="ECO:0000256" key="2">
    <source>
        <dbReference type="ARBA" id="ARBA00022448"/>
    </source>
</evidence>
<dbReference type="InterPro" id="IPR036942">
    <property type="entry name" value="Beta-barrel_TonB_sf"/>
</dbReference>
<evidence type="ECO:0000256" key="9">
    <source>
        <dbReference type="RuleBase" id="RU003357"/>
    </source>
</evidence>
<evidence type="ECO:0000256" key="5">
    <source>
        <dbReference type="ARBA" id="ARBA00023077"/>
    </source>
</evidence>
<dbReference type="SUPFAM" id="SSF56935">
    <property type="entry name" value="Porins"/>
    <property type="match status" value="1"/>
</dbReference>
<keyword evidence="6 8" id="KW-0472">Membrane</keyword>
<dbReference type="InterPro" id="IPR023997">
    <property type="entry name" value="TonB-dep_OMP_SusC/RagA_CS"/>
</dbReference>
<name>A0ABV3ZE91_9BACT</name>
<evidence type="ECO:0000259" key="11">
    <source>
        <dbReference type="Pfam" id="PF07715"/>
    </source>
</evidence>
<evidence type="ECO:0000313" key="13">
    <source>
        <dbReference type="Proteomes" id="UP001560573"/>
    </source>
</evidence>
<evidence type="ECO:0000259" key="10">
    <source>
        <dbReference type="Pfam" id="PF00593"/>
    </source>
</evidence>
<dbReference type="InterPro" id="IPR037066">
    <property type="entry name" value="Plug_dom_sf"/>
</dbReference>
<dbReference type="PROSITE" id="PS52016">
    <property type="entry name" value="TONB_DEPENDENT_REC_3"/>
    <property type="match status" value="1"/>
</dbReference>
<accession>A0ABV3ZE91</accession>
<keyword evidence="13" id="KW-1185">Reference proteome</keyword>
<dbReference type="EMBL" id="JAULBC010000003">
    <property type="protein sequence ID" value="MEX6688191.1"/>
    <property type="molecule type" value="Genomic_DNA"/>
</dbReference>
<dbReference type="Pfam" id="PF13715">
    <property type="entry name" value="CarbopepD_reg_2"/>
    <property type="match status" value="1"/>
</dbReference>
<keyword evidence="3 8" id="KW-1134">Transmembrane beta strand</keyword>
<protein>
    <submittedName>
        <fullName evidence="12">TonB-dependent receptor</fullName>
    </submittedName>
</protein>
<keyword evidence="4 8" id="KW-0812">Transmembrane</keyword>
<evidence type="ECO:0000256" key="4">
    <source>
        <dbReference type="ARBA" id="ARBA00022692"/>
    </source>
</evidence>
<dbReference type="Gene3D" id="2.60.40.1120">
    <property type="entry name" value="Carboxypeptidase-like, regulatory domain"/>
    <property type="match status" value="1"/>
</dbReference>
<dbReference type="Proteomes" id="UP001560573">
    <property type="component" value="Unassembled WGS sequence"/>
</dbReference>
<keyword evidence="12" id="KW-0675">Receptor</keyword>
<dbReference type="InterPro" id="IPR012910">
    <property type="entry name" value="Plug_dom"/>
</dbReference>
<dbReference type="RefSeq" id="WP_369329600.1">
    <property type="nucleotide sequence ID" value="NZ_JAULBC010000003.1"/>
</dbReference>
<comment type="subcellular location">
    <subcellularLocation>
        <location evidence="1 8">Cell outer membrane</location>
        <topology evidence="1 8">Multi-pass membrane protein</topology>
    </subcellularLocation>
</comment>
<dbReference type="Gene3D" id="2.170.130.10">
    <property type="entry name" value="TonB-dependent receptor, plug domain"/>
    <property type="match status" value="1"/>
</dbReference>
<dbReference type="NCBIfam" id="TIGR04057">
    <property type="entry name" value="SusC_RagA_signa"/>
    <property type="match status" value="1"/>
</dbReference>
<reference evidence="12 13" key="1">
    <citation type="submission" date="2023-07" db="EMBL/GenBank/DDBJ databases">
        <authorList>
            <person name="Lian W.-H."/>
        </authorList>
    </citation>
    <scope>NUCLEOTIDE SEQUENCE [LARGE SCALE GENOMIC DNA]</scope>
    <source>
        <strain evidence="12 13">SYSU DXS3180</strain>
    </source>
</reference>
<proteinExistence type="inferred from homology"/>
<dbReference type="Gene3D" id="2.40.170.20">
    <property type="entry name" value="TonB-dependent receptor, beta-barrel domain"/>
    <property type="match status" value="1"/>
</dbReference>
<evidence type="ECO:0000256" key="1">
    <source>
        <dbReference type="ARBA" id="ARBA00004571"/>
    </source>
</evidence>
<keyword evidence="5 9" id="KW-0798">TonB box</keyword>
<evidence type="ECO:0000313" key="12">
    <source>
        <dbReference type="EMBL" id="MEX6688191.1"/>
    </source>
</evidence>